<evidence type="ECO:0000259" key="8">
    <source>
        <dbReference type="Pfam" id="PF00557"/>
    </source>
</evidence>
<feature type="domain" description="Peptidase M24" evidence="8">
    <location>
        <begin position="11"/>
        <end position="239"/>
    </location>
</feature>
<evidence type="ECO:0000256" key="1">
    <source>
        <dbReference type="ARBA" id="ARBA00002521"/>
    </source>
</evidence>
<dbReference type="GO" id="GO:0046872">
    <property type="term" value="F:metal ion binding"/>
    <property type="evidence" value="ECO:0007669"/>
    <property type="project" value="UniProtKB-UniRule"/>
</dbReference>
<evidence type="ECO:0000256" key="5">
    <source>
        <dbReference type="ARBA" id="ARBA00022801"/>
    </source>
</evidence>
<keyword evidence="3 6" id="KW-0645">Protease</keyword>
<dbReference type="EC" id="3.4.11.18" evidence="6 7"/>
<comment type="cofactor">
    <cofactor evidence="6">
        <name>Co(2+)</name>
        <dbReference type="ChEBI" id="CHEBI:48828"/>
    </cofactor>
    <cofactor evidence="6">
        <name>Zn(2+)</name>
        <dbReference type="ChEBI" id="CHEBI:29105"/>
    </cofactor>
    <cofactor evidence="6">
        <name>Mn(2+)</name>
        <dbReference type="ChEBI" id="CHEBI:29035"/>
    </cofactor>
    <cofactor evidence="6">
        <name>Fe(2+)</name>
        <dbReference type="ChEBI" id="CHEBI:29033"/>
    </cofactor>
    <text evidence="6">Binds 2 divalent metal cations per subunit. Has a high-affinity and a low affinity metal-binding site. The true nature of the physiological cofactor is under debate. The enzyme is active with cobalt, zinc, manganese or divalent iron ions. Most likely, methionine aminopeptidases function as mononuclear Fe(2+)-metalloproteases under physiological conditions, and the catalytically relevant metal-binding site has been assigned to the histidine-containing high-affinity site.</text>
</comment>
<dbReference type="InterPro" id="IPR002467">
    <property type="entry name" value="Pept_M24A_MAP1"/>
</dbReference>
<comment type="subunit">
    <text evidence="6">Monomer.</text>
</comment>
<proteinExistence type="inferred from homology"/>
<dbReference type="NCBIfam" id="TIGR00500">
    <property type="entry name" value="met_pdase_I"/>
    <property type="match status" value="1"/>
</dbReference>
<sequence length="246" mass="27307">MINLKSEVDIEGIRNAGIIVRKVLNELSSITKPGIATMEYNSVCEEIAFSMNAVPAFKGYNGFPYSVCVSVNEEVVHGFPSKRRLREGDIVSIDFGSYYKDYYADAAITVSVGDISNKALKLMEITKEALNLGISKAVPGNKLNDISRIIEEYVVKNNFAVVRDFVGHGVGFKLHEDPQVPNYYIKDNDILLEEGLVIAIEPMVNEFGYKVKVKKNGWTVVTRDKGLSAHFEHTVAITKEGPQILT</sequence>
<dbReference type="InterPro" id="IPR001714">
    <property type="entry name" value="Pept_M24_MAP"/>
</dbReference>
<feature type="binding site" evidence="6">
    <location>
        <position position="201"/>
    </location>
    <ligand>
        <name>a divalent metal cation</name>
        <dbReference type="ChEBI" id="CHEBI:60240"/>
        <label>2</label>
        <note>catalytic</note>
    </ligand>
</feature>
<dbReference type="CDD" id="cd01086">
    <property type="entry name" value="MetAP1"/>
    <property type="match status" value="1"/>
</dbReference>
<dbReference type="GO" id="GO:0070006">
    <property type="term" value="F:metalloaminopeptidase activity"/>
    <property type="evidence" value="ECO:0007669"/>
    <property type="project" value="UniProtKB-UniRule"/>
</dbReference>
<comment type="similarity">
    <text evidence="6">Belongs to the peptidase M24A family. Methionine aminopeptidase type 1 subfamily.</text>
</comment>
<dbReference type="PANTHER" id="PTHR43330:SF27">
    <property type="entry name" value="METHIONINE AMINOPEPTIDASE"/>
    <property type="match status" value="1"/>
</dbReference>
<evidence type="ECO:0000256" key="2">
    <source>
        <dbReference type="ARBA" id="ARBA00022438"/>
    </source>
</evidence>
<dbReference type="Pfam" id="PF00557">
    <property type="entry name" value="Peptidase_M24"/>
    <property type="match status" value="1"/>
</dbReference>
<reference evidence="9 10" key="1">
    <citation type="submission" date="2019-01" db="EMBL/GenBank/DDBJ databases">
        <title>Insights into ecological role of a new deltaproteobacterial order Candidatus Sinidesulfobacterales (Sva0485) by metagenomics and metatranscriptomics.</title>
        <authorList>
            <person name="Tan S."/>
            <person name="Liu J."/>
            <person name="Fang Y."/>
            <person name="Hedlund B.P."/>
            <person name="Lian Z.H."/>
            <person name="Huang L.Y."/>
            <person name="Li J.T."/>
            <person name="Huang L.N."/>
            <person name="Li W.J."/>
            <person name="Jiang H.C."/>
            <person name="Dong H.L."/>
            <person name="Shu W.S."/>
        </authorList>
    </citation>
    <scope>NUCLEOTIDE SEQUENCE [LARGE SCALE GENOMIC DNA]</scope>
    <source>
        <strain evidence="9">AP3</strain>
    </source>
</reference>
<dbReference type="EMBL" id="SGBD01000001">
    <property type="protein sequence ID" value="RZD15148.1"/>
    <property type="molecule type" value="Genomic_DNA"/>
</dbReference>
<dbReference type="Proteomes" id="UP000320813">
    <property type="component" value="Unassembled WGS sequence"/>
</dbReference>
<organism evidence="9 10">
    <name type="scientific">Candidatus Acidulodesulfobacterium ferriphilum</name>
    <dbReference type="NCBI Taxonomy" id="2597223"/>
    <lineage>
        <taxon>Bacteria</taxon>
        <taxon>Deltaproteobacteria</taxon>
        <taxon>Candidatus Acidulodesulfobacterales</taxon>
        <taxon>Candidatus Acidulodesulfobacterium</taxon>
    </lineage>
</organism>
<dbReference type="InterPro" id="IPR000994">
    <property type="entry name" value="Pept_M24"/>
</dbReference>
<gene>
    <name evidence="6 9" type="primary">map</name>
    <name evidence="9" type="ORF">EVJ47_02425</name>
</gene>
<keyword evidence="5 6" id="KW-0378">Hydrolase</keyword>
<feature type="binding site" evidence="6">
    <location>
        <position position="168"/>
    </location>
    <ligand>
        <name>a divalent metal cation</name>
        <dbReference type="ChEBI" id="CHEBI:60240"/>
        <label>2</label>
        <note>catalytic</note>
    </ligand>
</feature>
<evidence type="ECO:0000256" key="4">
    <source>
        <dbReference type="ARBA" id="ARBA00022723"/>
    </source>
</evidence>
<keyword evidence="2 6" id="KW-0031">Aminopeptidase</keyword>
<dbReference type="PRINTS" id="PR00599">
    <property type="entry name" value="MAPEPTIDASE"/>
</dbReference>
<accession>A0A519BD40</accession>
<evidence type="ECO:0000256" key="3">
    <source>
        <dbReference type="ARBA" id="ARBA00022670"/>
    </source>
</evidence>
<feature type="binding site" evidence="6">
    <location>
        <position position="232"/>
    </location>
    <ligand>
        <name>a divalent metal cation</name>
        <dbReference type="ChEBI" id="CHEBI:60240"/>
        <label>2</label>
        <note>catalytic</note>
    </ligand>
</feature>
<name>A0A519BD40_9DELT</name>
<feature type="binding site" evidence="6">
    <location>
        <position position="232"/>
    </location>
    <ligand>
        <name>a divalent metal cation</name>
        <dbReference type="ChEBI" id="CHEBI:60240"/>
        <label>1</label>
    </ligand>
</feature>
<feature type="binding site" evidence="6">
    <location>
        <position position="105"/>
    </location>
    <ligand>
        <name>a divalent metal cation</name>
        <dbReference type="ChEBI" id="CHEBI:60240"/>
        <label>1</label>
    </ligand>
</feature>
<evidence type="ECO:0000313" key="9">
    <source>
        <dbReference type="EMBL" id="RZD15148.1"/>
    </source>
</evidence>
<dbReference type="AlphaFoldDB" id="A0A519BD40"/>
<dbReference type="PANTHER" id="PTHR43330">
    <property type="entry name" value="METHIONINE AMINOPEPTIDASE"/>
    <property type="match status" value="1"/>
</dbReference>
<feature type="binding site" evidence="6">
    <location>
        <position position="105"/>
    </location>
    <ligand>
        <name>a divalent metal cation</name>
        <dbReference type="ChEBI" id="CHEBI:60240"/>
        <label>2</label>
        <note>catalytic</note>
    </ligand>
</feature>
<dbReference type="HAMAP" id="MF_01974">
    <property type="entry name" value="MetAP_1"/>
    <property type="match status" value="1"/>
</dbReference>
<dbReference type="GO" id="GO:0006508">
    <property type="term" value="P:proteolysis"/>
    <property type="evidence" value="ECO:0007669"/>
    <property type="project" value="UniProtKB-KW"/>
</dbReference>
<dbReference type="PROSITE" id="PS00680">
    <property type="entry name" value="MAP_1"/>
    <property type="match status" value="1"/>
</dbReference>
<dbReference type="SUPFAM" id="SSF55920">
    <property type="entry name" value="Creatinase/aminopeptidase"/>
    <property type="match status" value="1"/>
</dbReference>
<evidence type="ECO:0000313" key="10">
    <source>
        <dbReference type="Proteomes" id="UP000320813"/>
    </source>
</evidence>
<dbReference type="GO" id="GO:0004239">
    <property type="term" value="F:initiator methionyl aminopeptidase activity"/>
    <property type="evidence" value="ECO:0007669"/>
    <property type="project" value="UniProtKB-UniRule"/>
</dbReference>
<feature type="binding site" evidence="6">
    <location>
        <position position="175"/>
    </location>
    <ligand>
        <name>substrate</name>
    </ligand>
</feature>
<comment type="function">
    <text evidence="1 6">Removes the N-terminal methionine from nascent proteins. The N-terminal methionine is often cleaved when the second residue in the primary sequence is small and uncharged (Met-Ala-, Cys, Gly, Pro, Ser, Thr, or Val). Requires deformylation of the N(alpha)-formylated initiator methionine before it can be hydrolyzed.</text>
</comment>
<feature type="binding site" evidence="6">
    <location>
        <position position="77"/>
    </location>
    <ligand>
        <name>substrate</name>
    </ligand>
</feature>
<feature type="binding site" evidence="6">
    <location>
        <position position="94"/>
    </location>
    <ligand>
        <name>a divalent metal cation</name>
        <dbReference type="ChEBI" id="CHEBI:60240"/>
        <label>1</label>
    </ligand>
</feature>
<evidence type="ECO:0000256" key="6">
    <source>
        <dbReference type="HAMAP-Rule" id="MF_01974"/>
    </source>
</evidence>
<dbReference type="Gene3D" id="3.90.230.10">
    <property type="entry name" value="Creatinase/methionine aminopeptidase superfamily"/>
    <property type="match status" value="1"/>
</dbReference>
<evidence type="ECO:0000256" key="7">
    <source>
        <dbReference type="RuleBase" id="RU003653"/>
    </source>
</evidence>
<dbReference type="InterPro" id="IPR036005">
    <property type="entry name" value="Creatinase/aminopeptidase-like"/>
</dbReference>
<comment type="catalytic activity">
    <reaction evidence="6 7">
        <text>Release of N-terminal amino acids, preferentially methionine, from peptides and arylamides.</text>
        <dbReference type="EC" id="3.4.11.18"/>
    </reaction>
</comment>
<protein>
    <recommendedName>
        <fullName evidence="6 7">Methionine aminopeptidase</fullName>
        <shortName evidence="6">MAP</shortName>
        <shortName evidence="6">MetAP</shortName>
        <ecNumber evidence="6 7">3.4.11.18</ecNumber>
    </recommendedName>
    <alternativeName>
        <fullName evidence="6">Peptidase M</fullName>
    </alternativeName>
</protein>
<comment type="caution">
    <text evidence="9">The sequence shown here is derived from an EMBL/GenBank/DDBJ whole genome shotgun (WGS) entry which is preliminary data.</text>
</comment>
<keyword evidence="4 6" id="KW-0479">Metal-binding</keyword>
<dbReference type="GO" id="GO:0005829">
    <property type="term" value="C:cytosol"/>
    <property type="evidence" value="ECO:0007669"/>
    <property type="project" value="TreeGrafter"/>
</dbReference>